<dbReference type="AlphaFoldDB" id="A0A0P9FG46"/>
<dbReference type="SUPFAM" id="SSF55729">
    <property type="entry name" value="Acyl-CoA N-acyltransferases (Nat)"/>
    <property type="match status" value="1"/>
</dbReference>
<dbReference type="EMBL" id="LJCR01000664">
    <property type="protein sequence ID" value="KPV52086.1"/>
    <property type="molecule type" value="Genomic_DNA"/>
</dbReference>
<reference evidence="2 3" key="1">
    <citation type="submission" date="2015-09" db="EMBL/GenBank/DDBJ databases">
        <title>Draft genome sequence of Kouleothrix aurantiaca JCM 19913.</title>
        <authorList>
            <person name="Hemp J."/>
        </authorList>
    </citation>
    <scope>NUCLEOTIDE SEQUENCE [LARGE SCALE GENOMIC DNA]</scope>
    <source>
        <strain evidence="2 3">COM-B</strain>
    </source>
</reference>
<comment type="caution">
    <text evidence="2">The sequence shown here is derived from an EMBL/GenBank/DDBJ whole genome shotgun (WGS) entry which is preliminary data.</text>
</comment>
<organism evidence="2 3">
    <name type="scientific">Kouleothrix aurantiaca</name>
    <dbReference type="NCBI Taxonomy" id="186479"/>
    <lineage>
        <taxon>Bacteria</taxon>
        <taxon>Bacillati</taxon>
        <taxon>Chloroflexota</taxon>
        <taxon>Chloroflexia</taxon>
        <taxon>Chloroflexales</taxon>
        <taxon>Roseiflexineae</taxon>
        <taxon>Roseiflexaceae</taxon>
        <taxon>Kouleothrix</taxon>
    </lineage>
</organism>
<accession>A0A0P9FG46</accession>
<dbReference type="InterPro" id="IPR000182">
    <property type="entry name" value="GNAT_dom"/>
</dbReference>
<dbReference type="CDD" id="cd04301">
    <property type="entry name" value="NAT_SF"/>
    <property type="match status" value="1"/>
</dbReference>
<feature type="domain" description="N-acetyltransferase" evidence="1">
    <location>
        <begin position="101"/>
        <end position="240"/>
    </location>
</feature>
<protein>
    <recommendedName>
        <fullName evidence="1">N-acetyltransferase domain-containing protein</fullName>
    </recommendedName>
</protein>
<dbReference type="Proteomes" id="UP000050509">
    <property type="component" value="Unassembled WGS sequence"/>
</dbReference>
<dbReference type="Gene3D" id="3.40.630.30">
    <property type="match status" value="1"/>
</dbReference>
<dbReference type="GO" id="GO:0016747">
    <property type="term" value="F:acyltransferase activity, transferring groups other than amino-acyl groups"/>
    <property type="evidence" value="ECO:0007669"/>
    <property type="project" value="InterPro"/>
</dbReference>
<dbReference type="Pfam" id="PF00583">
    <property type="entry name" value="Acetyltransf_1"/>
    <property type="match status" value="1"/>
</dbReference>
<name>A0A0P9FG46_9CHLR</name>
<proteinExistence type="predicted"/>
<feature type="non-terminal residue" evidence="2">
    <location>
        <position position="1"/>
    </location>
</feature>
<dbReference type="PROSITE" id="PS51186">
    <property type="entry name" value="GNAT"/>
    <property type="match status" value="1"/>
</dbReference>
<evidence type="ECO:0000313" key="3">
    <source>
        <dbReference type="Proteomes" id="UP000050509"/>
    </source>
</evidence>
<evidence type="ECO:0000313" key="2">
    <source>
        <dbReference type="EMBL" id="KPV52086.1"/>
    </source>
</evidence>
<keyword evidence="3" id="KW-1185">Reference proteome</keyword>
<dbReference type="InterPro" id="IPR016181">
    <property type="entry name" value="Acyl_CoA_acyltransferase"/>
</dbReference>
<evidence type="ECO:0000259" key="1">
    <source>
        <dbReference type="PROSITE" id="PS51186"/>
    </source>
</evidence>
<gene>
    <name evidence="2" type="ORF">SE17_17550</name>
</gene>
<sequence>MPYRNALPLSNASQLRAVSDVVVAADAGRVLGVASTYHELPIANLTFAARSGVVVGALLAALAERNQRLLAGTVWALLPPDRAAQLLLHARLVSSEIEFQMVVEPELLHVPATHAPRRLLPDDVPQMEALALAAGLSVWHNSALALGPAFGCFEAGQLVAMAATHFATPEVVEIGHVATHPGWRRRGYASACTAALAQAAFALAPRVFLMVLEHNTGALAAYKRLGFRVMERMQLTEVRF</sequence>